<dbReference type="Proteomes" id="UP000586067">
    <property type="component" value="Unassembled WGS sequence"/>
</dbReference>
<keyword evidence="2" id="KW-1185">Reference proteome</keyword>
<dbReference type="RefSeq" id="WP_168825334.1">
    <property type="nucleotide sequence ID" value="NZ_CP073013.1"/>
</dbReference>
<comment type="caution">
    <text evidence="1">The sequence shown here is derived from an EMBL/GenBank/DDBJ whole genome shotgun (WGS) entry which is preliminary data.</text>
</comment>
<evidence type="ECO:0000313" key="2">
    <source>
        <dbReference type="Proteomes" id="UP000586067"/>
    </source>
</evidence>
<dbReference type="EMBL" id="JABAEK010000009">
    <property type="protein sequence ID" value="NLQ17995.1"/>
    <property type="molecule type" value="Genomic_DNA"/>
</dbReference>
<evidence type="ECO:0008006" key="3">
    <source>
        <dbReference type="Google" id="ProtNLM"/>
    </source>
</evidence>
<sequence>MKHISTERLSIYEKHLKVKRQEVLAAYNWNKALCGALFPAIQCLEITLRNAIDRAIQENPPSGSKGLYSTRTDWILSLPTYMGNKKISNHDRYSKSPRKHQTVDSSGYVLSKNGTREIVKRIWEEKKVLDATSKLKKAGKSPTPDAVISVMDFGFWTNLLSSKYEDAKAFSLLWPNQLAQIFPNAPSGTSREDIENEFIKVRELRNRLTHHEAIWKFFYDDLKGKPDYSNPVYGSNASCSLLLKHYEGILELIRWMSIERLDGFIKHESDLRFRSLCSLNGLHSFIAPEKISQTIHTGKGGWGIRKLLKKLDKGETIRIVNKAGSICTMSNDFHRRQTVDDRGILDNTISDMLKTGLSSFRSKRPDDKTIYEAFKTSSLNQMKEVGDRVVSWNNYCAEVLEDKDGVVTLKVIGRYVTNEDGNVIRNNMDGIKSTGLKSLSMTVKDLSINWYQTDY</sequence>
<dbReference type="InterPro" id="IPR011664">
    <property type="entry name" value="Abi_system_AbiD/AbiF-like"/>
</dbReference>
<proteinExistence type="predicted"/>
<dbReference type="AlphaFoldDB" id="A0A847R2E1"/>
<organism evidence="1 2">
    <name type="scientific">Marinomonas profundi</name>
    <dbReference type="NCBI Taxonomy" id="2726122"/>
    <lineage>
        <taxon>Bacteria</taxon>
        <taxon>Pseudomonadati</taxon>
        <taxon>Pseudomonadota</taxon>
        <taxon>Gammaproteobacteria</taxon>
        <taxon>Oceanospirillales</taxon>
        <taxon>Oceanospirillaceae</taxon>
        <taxon>Marinomonas</taxon>
    </lineage>
</organism>
<reference evidence="1 2" key="1">
    <citation type="submission" date="2020-04" db="EMBL/GenBank/DDBJ databases">
        <title>Marinomonas sp. M1K-6 isolated from the deep seawater of the Mariana Trench.</title>
        <authorList>
            <person name="Li Y."/>
        </authorList>
    </citation>
    <scope>NUCLEOTIDE SEQUENCE [LARGE SCALE GENOMIC DNA]</scope>
    <source>
        <strain evidence="1 2">M1K-6</strain>
    </source>
</reference>
<dbReference type="Pfam" id="PF07751">
    <property type="entry name" value="Abi_2"/>
    <property type="match status" value="1"/>
</dbReference>
<accession>A0A847R2E1</accession>
<protein>
    <recommendedName>
        <fullName evidence="3">Abi-like protein</fullName>
    </recommendedName>
</protein>
<evidence type="ECO:0000313" key="1">
    <source>
        <dbReference type="EMBL" id="NLQ17995.1"/>
    </source>
</evidence>
<name>A0A847R2E1_9GAMM</name>
<gene>
    <name evidence="1" type="ORF">HGG82_10185</name>
</gene>